<dbReference type="AlphaFoldDB" id="A0A933MII7"/>
<organism evidence="1 2">
    <name type="scientific">candidate division TA06 bacterium</name>
    <dbReference type="NCBI Taxonomy" id="2250710"/>
    <lineage>
        <taxon>Bacteria</taxon>
        <taxon>Bacteria division TA06</taxon>
    </lineage>
</organism>
<name>A0A933MII7_UNCT6</name>
<dbReference type="EMBL" id="JACQXR010000104">
    <property type="protein sequence ID" value="MBI4727142.1"/>
    <property type="molecule type" value="Genomic_DNA"/>
</dbReference>
<dbReference type="InterPro" id="IPR014998">
    <property type="entry name" value="DUF1848"/>
</dbReference>
<gene>
    <name evidence="1" type="ORF">HY768_07975</name>
</gene>
<comment type="caution">
    <text evidence="1">The sequence shown here is derived from an EMBL/GenBank/DDBJ whole genome shotgun (WGS) entry which is preliminary data.</text>
</comment>
<protein>
    <submittedName>
        <fullName evidence="1">DUF1848 domain-containing protein</fullName>
    </submittedName>
</protein>
<reference evidence="1" key="1">
    <citation type="submission" date="2020-07" db="EMBL/GenBank/DDBJ databases">
        <title>Huge and variable diversity of episymbiotic CPR bacteria and DPANN archaea in groundwater ecosystems.</title>
        <authorList>
            <person name="He C.Y."/>
            <person name="Keren R."/>
            <person name="Whittaker M."/>
            <person name="Farag I.F."/>
            <person name="Doudna J."/>
            <person name="Cate J.H.D."/>
            <person name="Banfield J.F."/>
        </authorList>
    </citation>
    <scope>NUCLEOTIDE SEQUENCE</scope>
    <source>
        <strain evidence="1">NC_groundwater_1520_Pr4_B-0.1um_53_5</strain>
    </source>
</reference>
<evidence type="ECO:0000313" key="1">
    <source>
        <dbReference type="EMBL" id="MBI4727142.1"/>
    </source>
</evidence>
<dbReference type="Proteomes" id="UP000736328">
    <property type="component" value="Unassembled WGS sequence"/>
</dbReference>
<proteinExistence type="predicted"/>
<evidence type="ECO:0000313" key="2">
    <source>
        <dbReference type="Proteomes" id="UP000736328"/>
    </source>
</evidence>
<sequence>MIISASRRTDIPAFYSDWLINRLNERYVFVRNPFNNHQISKIDLTPNLIDGLVFWTKNPTSLMKRLDEIKDYKYYFQFTVTPYSKELEPKIPSKEIIVQIFRDLSLKIGSDFVIWRYDPILLSKKYDIKFHLDAFNDIASKLSGYTKRCVISFLDDYLKVMRRMKDYKVQKPNGPERDEIASKFSAIAAKYNITMVTCAEEMDLSNYGIHHGRCIDDKLISELTKNNITVGKDKTQRKECGCVASVDIGAYNTCLNGCLYCYANLNAKIIINNYQRHNPKSPLIIGEVKPEDKIVLRKPMACFDEQRLLDI</sequence>
<dbReference type="Pfam" id="PF08902">
    <property type="entry name" value="DUF1848"/>
    <property type="match status" value="1"/>
</dbReference>
<accession>A0A933MII7</accession>